<evidence type="ECO:0000313" key="2">
    <source>
        <dbReference type="Proteomes" id="UP000215914"/>
    </source>
</evidence>
<reference evidence="2" key="1">
    <citation type="journal article" date="2017" name="Nature">
        <title>The sunflower genome provides insights into oil metabolism, flowering and Asterid evolution.</title>
        <authorList>
            <person name="Badouin H."/>
            <person name="Gouzy J."/>
            <person name="Grassa C.J."/>
            <person name="Murat F."/>
            <person name="Staton S.E."/>
            <person name="Cottret L."/>
            <person name="Lelandais-Briere C."/>
            <person name="Owens G.L."/>
            <person name="Carrere S."/>
            <person name="Mayjonade B."/>
            <person name="Legrand L."/>
            <person name="Gill N."/>
            <person name="Kane N.C."/>
            <person name="Bowers J.E."/>
            <person name="Hubner S."/>
            <person name="Bellec A."/>
            <person name="Berard A."/>
            <person name="Berges H."/>
            <person name="Blanchet N."/>
            <person name="Boniface M.C."/>
            <person name="Brunel D."/>
            <person name="Catrice O."/>
            <person name="Chaidir N."/>
            <person name="Claudel C."/>
            <person name="Donnadieu C."/>
            <person name="Faraut T."/>
            <person name="Fievet G."/>
            <person name="Helmstetter N."/>
            <person name="King M."/>
            <person name="Knapp S.J."/>
            <person name="Lai Z."/>
            <person name="Le Paslier M.C."/>
            <person name="Lippi Y."/>
            <person name="Lorenzon L."/>
            <person name="Mandel J.R."/>
            <person name="Marage G."/>
            <person name="Marchand G."/>
            <person name="Marquand E."/>
            <person name="Bret-Mestries E."/>
            <person name="Morien E."/>
            <person name="Nambeesan S."/>
            <person name="Nguyen T."/>
            <person name="Pegot-Espagnet P."/>
            <person name="Pouilly N."/>
            <person name="Raftis F."/>
            <person name="Sallet E."/>
            <person name="Schiex T."/>
            <person name="Thomas J."/>
            <person name="Vandecasteele C."/>
            <person name="Vares D."/>
            <person name="Vear F."/>
            <person name="Vautrin S."/>
            <person name="Crespi M."/>
            <person name="Mangin B."/>
            <person name="Burke J.M."/>
            <person name="Salse J."/>
            <person name="Munos S."/>
            <person name="Vincourt P."/>
            <person name="Rieseberg L.H."/>
            <person name="Langlade N.B."/>
        </authorList>
    </citation>
    <scope>NUCLEOTIDE SEQUENCE [LARGE SCALE GENOMIC DNA]</scope>
    <source>
        <strain evidence="2">cv. SF193</strain>
    </source>
</reference>
<name>A0A251UQS7_HELAN</name>
<dbReference type="InParanoid" id="A0A251UQS7"/>
<evidence type="ECO:0000313" key="1">
    <source>
        <dbReference type="EMBL" id="OTG25688.1"/>
    </source>
</evidence>
<dbReference type="EMBL" id="CM007894">
    <property type="protein sequence ID" value="OTG25688.1"/>
    <property type="molecule type" value="Genomic_DNA"/>
</dbReference>
<dbReference type="AlphaFoldDB" id="A0A251UQS7"/>
<organism evidence="1 2">
    <name type="scientific">Helianthus annuus</name>
    <name type="common">Common sunflower</name>
    <dbReference type="NCBI Taxonomy" id="4232"/>
    <lineage>
        <taxon>Eukaryota</taxon>
        <taxon>Viridiplantae</taxon>
        <taxon>Streptophyta</taxon>
        <taxon>Embryophyta</taxon>
        <taxon>Tracheophyta</taxon>
        <taxon>Spermatophyta</taxon>
        <taxon>Magnoliopsida</taxon>
        <taxon>eudicotyledons</taxon>
        <taxon>Gunneridae</taxon>
        <taxon>Pentapetalae</taxon>
        <taxon>asterids</taxon>
        <taxon>campanulids</taxon>
        <taxon>Asterales</taxon>
        <taxon>Asteraceae</taxon>
        <taxon>Asteroideae</taxon>
        <taxon>Heliantheae alliance</taxon>
        <taxon>Heliantheae</taxon>
        <taxon>Helianthus</taxon>
    </lineage>
</organism>
<sequence length="94" mass="10643">MKAYSSFSEQGRWNEWGAGSVIPKTTENVCLVMYQIETPDLQQSSRHCMARHEVVRDKHQKCGSGRSVAQIKAGCVACLGRRKGEHNLSRFYLL</sequence>
<proteinExistence type="predicted"/>
<dbReference type="Proteomes" id="UP000215914">
    <property type="component" value="Chromosome 5"/>
</dbReference>
<gene>
    <name evidence="1" type="ORF">HannXRQ_Chr05g0150321</name>
</gene>
<protein>
    <submittedName>
        <fullName evidence="1">Uncharacterized protein</fullName>
    </submittedName>
</protein>
<keyword evidence="2" id="KW-1185">Reference proteome</keyword>
<accession>A0A251UQS7</accession>